<proteinExistence type="predicted"/>
<dbReference type="HOGENOM" id="CLU_153787_1_0_0"/>
<dbReference type="EMBL" id="DF820474">
    <property type="protein sequence ID" value="GAK60745.1"/>
    <property type="molecule type" value="Genomic_DNA"/>
</dbReference>
<dbReference type="Gene3D" id="3.40.30.10">
    <property type="entry name" value="Glutaredoxin"/>
    <property type="match status" value="1"/>
</dbReference>
<dbReference type="AlphaFoldDB" id="A0A081C840"/>
<dbReference type="STRING" id="1499967.U27_00643"/>
<reference evidence="1" key="1">
    <citation type="journal article" date="2015" name="PeerJ">
        <title>First genomic representation of candidate bacterial phylum KSB3 points to enhanced environmental sensing as a trigger of wastewater bulking.</title>
        <authorList>
            <person name="Sekiguchi Y."/>
            <person name="Ohashi A."/>
            <person name="Parks D.H."/>
            <person name="Yamauchi T."/>
            <person name="Tyson G.W."/>
            <person name="Hugenholtz P."/>
        </authorList>
    </citation>
    <scope>NUCLEOTIDE SEQUENCE [LARGE SCALE GENOMIC DNA]</scope>
</reference>
<dbReference type="Proteomes" id="UP000030661">
    <property type="component" value="Unassembled WGS sequence"/>
</dbReference>
<dbReference type="InterPro" id="IPR022551">
    <property type="entry name" value="BrxC"/>
</dbReference>
<accession>A0A081C840</accession>
<protein>
    <submittedName>
        <fullName evidence="1">General stress protein</fullName>
    </submittedName>
</protein>
<organism evidence="1">
    <name type="scientific">Vecturithrix granuli</name>
    <dbReference type="NCBI Taxonomy" id="1499967"/>
    <lineage>
        <taxon>Bacteria</taxon>
        <taxon>Candidatus Moduliflexota</taxon>
        <taxon>Candidatus Vecturitrichia</taxon>
        <taxon>Candidatus Vecturitrichales</taxon>
        <taxon>Candidatus Vecturitrichaceae</taxon>
        <taxon>Candidatus Vecturithrix</taxon>
    </lineage>
</organism>
<keyword evidence="2" id="KW-1185">Reference proteome</keyword>
<dbReference type="Pfam" id="PF11009">
    <property type="entry name" value="BrxC"/>
    <property type="match status" value="1"/>
</dbReference>
<gene>
    <name evidence="1" type="ORF">U27_00643</name>
</gene>
<evidence type="ECO:0000313" key="2">
    <source>
        <dbReference type="Proteomes" id="UP000030661"/>
    </source>
</evidence>
<evidence type="ECO:0000313" key="1">
    <source>
        <dbReference type="EMBL" id="GAK60745.1"/>
    </source>
</evidence>
<name>A0A081C840_VECG1</name>
<sequence>MLVNMKQIQAIHSVSEWEQWQPEIPASGLIIFKFSPICPISRGVERDFDAWYAQLPEEIAPLCAKVNVIEARPLSQHLSQIFHVEHESPQVIWLTSDRMVFWSASHHAVRPQTLTAQLHHIMPQR</sequence>